<name>A0A7X0JLR3_9HYPH</name>
<protein>
    <submittedName>
        <fullName evidence="2">Antitoxin ParD1/3/4</fullName>
    </submittedName>
</protein>
<dbReference type="Proteomes" id="UP000585437">
    <property type="component" value="Unassembled WGS sequence"/>
</dbReference>
<dbReference type="InterPro" id="IPR038296">
    <property type="entry name" value="ParD_sf"/>
</dbReference>
<sequence length="88" mass="9843">MSLRKFSITLPQDLADAIVSRVETGQYASTDEAMQAAVDALMREDAEQDERLEAIRNRVKRSLDDPRPSISGAEARAHLDRLYTSHKG</sequence>
<gene>
    <name evidence="2" type="ORF">F4695_002721</name>
</gene>
<keyword evidence="3" id="KW-1185">Reference proteome</keyword>
<feature type="region of interest" description="Disordered" evidence="1">
    <location>
        <begin position="63"/>
        <end position="88"/>
    </location>
</feature>
<dbReference type="InterPro" id="IPR010985">
    <property type="entry name" value="Ribbon_hlx_hlx"/>
</dbReference>
<evidence type="ECO:0000313" key="3">
    <source>
        <dbReference type="Proteomes" id="UP000585437"/>
    </source>
</evidence>
<dbReference type="EMBL" id="JACHBU010000004">
    <property type="protein sequence ID" value="MBB6509364.1"/>
    <property type="molecule type" value="Genomic_DNA"/>
</dbReference>
<dbReference type="RefSeq" id="WP_184654936.1">
    <property type="nucleotide sequence ID" value="NZ_JACHBU010000004.1"/>
</dbReference>
<comment type="caution">
    <text evidence="2">The sequence shown here is derived from an EMBL/GenBank/DDBJ whole genome shotgun (WGS) entry which is preliminary data.</text>
</comment>
<dbReference type="Gene3D" id="6.10.10.120">
    <property type="entry name" value="Antitoxin ParD1-like"/>
    <property type="match status" value="1"/>
</dbReference>
<evidence type="ECO:0000256" key="1">
    <source>
        <dbReference type="SAM" id="MobiDB-lite"/>
    </source>
</evidence>
<proteinExistence type="predicted"/>
<evidence type="ECO:0000313" key="2">
    <source>
        <dbReference type="EMBL" id="MBB6509364.1"/>
    </source>
</evidence>
<accession>A0A7X0JLR3</accession>
<organism evidence="2 3">
    <name type="scientific">Rhizobium soli</name>
    <dbReference type="NCBI Taxonomy" id="424798"/>
    <lineage>
        <taxon>Bacteria</taxon>
        <taxon>Pseudomonadati</taxon>
        <taxon>Pseudomonadota</taxon>
        <taxon>Alphaproteobacteria</taxon>
        <taxon>Hyphomicrobiales</taxon>
        <taxon>Rhizobiaceae</taxon>
        <taxon>Rhizobium/Agrobacterium group</taxon>
        <taxon>Rhizobium</taxon>
    </lineage>
</organism>
<dbReference type="AlphaFoldDB" id="A0A7X0JLR3"/>
<dbReference type="GO" id="GO:0006355">
    <property type="term" value="P:regulation of DNA-templated transcription"/>
    <property type="evidence" value="ECO:0007669"/>
    <property type="project" value="InterPro"/>
</dbReference>
<reference evidence="2 3" key="1">
    <citation type="submission" date="2020-08" db="EMBL/GenBank/DDBJ databases">
        <title>The Agave Microbiome: Exploring the role of microbial communities in plant adaptations to desert environments.</title>
        <authorList>
            <person name="Partida-Martinez L.P."/>
        </authorList>
    </citation>
    <scope>NUCLEOTIDE SEQUENCE [LARGE SCALE GENOMIC DNA]</scope>
    <source>
        <strain evidence="2 3">AS3.12</strain>
    </source>
</reference>
<dbReference type="SUPFAM" id="SSF47598">
    <property type="entry name" value="Ribbon-helix-helix"/>
    <property type="match status" value="1"/>
</dbReference>
<feature type="compositionally biased region" description="Basic and acidic residues" evidence="1">
    <location>
        <begin position="75"/>
        <end position="88"/>
    </location>
</feature>